<comment type="pathway">
    <text evidence="2">Amino-acid biosynthesis; L-tryptophan biosynthesis; L-tryptophan from chorismate: step 4/5.</text>
</comment>
<evidence type="ECO:0000256" key="4">
    <source>
        <dbReference type="ARBA" id="ARBA00022605"/>
    </source>
</evidence>
<comment type="catalytic activity">
    <reaction evidence="1">
        <text>1-(2-carboxyphenylamino)-1-deoxy-D-ribulose 5-phosphate + H(+) = (1S,2R)-1-C-(indol-3-yl)glycerol 3-phosphate + CO2 + H2O</text>
        <dbReference type="Rhea" id="RHEA:23476"/>
        <dbReference type="ChEBI" id="CHEBI:15377"/>
        <dbReference type="ChEBI" id="CHEBI:15378"/>
        <dbReference type="ChEBI" id="CHEBI:16526"/>
        <dbReference type="ChEBI" id="CHEBI:58613"/>
        <dbReference type="ChEBI" id="CHEBI:58866"/>
        <dbReference type="EC" id="4.1.1.48"/>
    </reaction>
</comment>
<dbReference type="InterPro" id="IPR013785">
    <property type="entry name" value="Aldolase_TIM"/>
</dbReference>
<dbReference type="Proteomes" id="UP000053087">
    <property type="component" value="Chromosome"/>
</dbReference>
<protein>
    <recommendedName>
        <fullName evidence="3">indole-3-glycerol-phosphate synthase</fullName>
        <ecNumber evidence="3">4.1.1.48</ecNumber>
    </recommendedName>
</protein>
<dbReference type="SUPFAM" id="SSF51366">
    <property type="entry name" value="Ribulose-phoshate binding barrel"/>
    <property type="match status" value="1"/>
</dbReference>
<dbReference type="AlphaFoldDB" id="A0A660HUQ4"/>
<dbReference type="CDD" id="cd00331">
    <property type="entry name" value="IGPS"/>
    <property type="match status" value="1"/>
</dbReference>
<keyword evidence="4" id="KW-0028">Amino-acid biosynthesis</keyword>
<dbReference type="InterPro" id="IPR013798">
    <property type="entry name" value="Indole-3-glycerol_P_synth_dom"/>
</dbReference>
<accession>A0A660HUQ4</accession>
<dbReference type="InterPro" id="IPR011060">
    <property type="entry name" value="RibuloseP-bd_barrel"/>
</dbReference>
<dbReference type="Pfam" id="PF00218">
    <property type="entry name" value="IGPS"/>
    <property type="match status" value="1"/>
</dbReference>
<name>A0A660HUQ4_9EURY</name>
<dbReference type="PANTHER" id="PTHR22854:SF2">
    <property type="entry name" value="INDOLE-3-GLYCEROL-PHOSPHATE SYNTHASE"/>
    <property type="match status" value="1"/>
</dbReference>
<dbReference type="Gene3D" id="3.20.20.70">
    <property type="entry name" value="Aldolase class I"/>
    <property type="match status" value="1"/>
</dbReference>
<evidence type="ECO:0000256" key="3">
    <source>
        <dbReference type="ARBA" id="ARBA00012362"/>
    </source>
</evidence>
<reference evidence="10" key="2">
    <citation type="submission" date="2018-10" db="EMBL/GenBank/DDBJ databases">
        <authorList>
            <person name="Fischer M.A."/>
            <person name="Kern T."/>
            <person name="Deppenmeier U."/>
            <person name="Schmitz R.A."/>
            <person name="Rother M."/>
        </authorList>
    </citation>
    <scope>NUCLEOTIDE SEQUENCE</scope>
    <source>
        <strain evidence="10">E03.2</strain>
    </source>
</reference>
<keyword evidence="5" id="KW-0210">Decarboxylase</keyword>
<dbReference type="RefSeq" id="WP_054297731.1">
    <property type="nucleotide sequence ID" value="NZ_CP032683.1"/>
</dbReference>
<dbReference type="EMBL" id="JAAYQL010000065">
    <property type="protein sequence ID" value="NLK33313.1"/>
    <property type="molecule type" value="Genomic_DNA"/>
</dbReference>
<dbReference type="UniPathway" id="UPA00035">
    <property type="reaction ID" value="UER00043"/>
</dbReference>
<sequence>MHASILHILNTTKTRVQAFGSQACREDLSTGFEKRDFFSAVADAKNDGRVPVIAEIKPASPGRTFRDISPAMAAKLAWEMEEAGAVAVSVLTEPGVFRGSLENLDAVRKAVCLPVLRKDFIIDRVQLEEAESDLVLLIAGIVGEELEFFVELALENGFDPLVEVHNRKELESALKTDTRIIGINNRDFETLKTNIATTEELAPLIREYDLDHGTRHLIISESGMNSVEDVRRAVQAGTDAVLIGSALMESDSVFDKTKEFVQGICWR</sequence>
<evidence type="ECO:0000259" key="9">
    <source>
        <dbReference type="Pfam" id="PF00218"/>
    </source>
</evidence>
<keyword evidence="8" id="KW-0456">Lyase</keyword>
<organism evidence="10 12">
    <name type="scientific">Methanosarcina flavescens</name>
    <dbReference type="NCBI Taxonomy" id="1715806"/>
    <lineage>
        <taxon>Archaea</taxon>
        <taxon>Methanobacteriati</taxon>
        <taxon>Methanobacteriota</taxon>
        <taxon>Stenosarchaea group</taxon>
        <taxon>Methanomicrobia</taxon>
        <taxon>Methanosarcinales</taxon>
        <taxon>Methanosarcinaceae</taxon>
        <taxon>Methanosarcina</taxon>
    </lineage>
</organism>
<dbReference type="OrthoDB" id="15223at2157"/>
<proteinExistence type="predicted"/>
<evidence type="ECO:0000256" key="1">
    <source>
        <dbReference type="ARBA" id="ARBA00001633"/>
    </source>
</evidence>
<evidence type="ECO:0000256" key="8">
    <source>
        <dbReference type="ARBA" id="ARBA00023239"/>
    </source>
</evidence>
<keyword evidence="12" id="KW-1185">Reference proteome</keyword>
<dbReference type="InterPro" id="IPR045186">
    <property type="entry name" value="Indole-3-glycerol_P_synth"/>
</dbReference>
<evidence type="ECO:0000313" key="13">
    <source>
        <dbReference type="Proteomes" id="UP000585579"/>
    </source>
</evidence>
<evidence type="ECO:0000256" key="6">
    <source>
        <dbReference type="ARBA" id="ARBA00022822"/>
    </source>
</evidence>
<dbReference type="Proteomes" id="UP000585579">
    <property type="component" value="Unassembled WGS sequence"/>
</dbReference>
<dbReference type="GO" id="GO:0004425">
    <property type="term" value="F:indole-3-glycerol-phosphate synthase activity"/>
    <property type="evidence" value="ECO:0007669"/>
    <property type="project" value="UniProtKB-EC"/>
</dbReference>
<reference evidence="10 12" key="1">
    <citation type="journal article" date="2016" name="Int. J. Syst. Evol. Microbiol.">
        <title>Methanosarcina flavescens sp. nov., a methanogenic archaeon isolated from a full-scale anaerobic digester.</title>
        <authorList>
            <person name="Kern T."/>
            <person name="Fischer M.A."/>
            <person name="Deppenmeier U."/>
            <person name="Schmitz R.A."/>
            <person name="Rother M."/>
        </authorList>
    </citation>
    <scope>NUCLEOTIDE SEQUENCE [LARGE SCALE GENOMIC DNA]</scope>
    <source>
        <strain evidence="10 12">E03.2</strain>
    </source>
</reference>
<gene>
    <name evidence="10" type="ORF">AOB57_013270</name>
    <name evidence="11" type="ORF">GX302_10950</name>
</gene>
<evidence type="ECO:0000313" key="11">
    <source>
        <dbReference type="EMBL" id="NLK33313.1"/>
    </source>
</evidence>
<dbReference type="EMBL" id="CP032683">
    <property type="protein sequence ID" value="AYK16027.1"/>
    <property type="molecule type" value="Genomic_DNA"/>
</dbReference>
<dbReference type="KEGG" id="mfz:AOB57_013270"/>
<reference evidence="11 13" key="3">
    <citation type="journal article" date="2020" name="Biotechnol. Biofuels">
        <title>New insights from the biogas microbiome by comprehensive genome-resolved metagenomics of nearly 1600 species originating from multiple anaerobic digesters.</title>
        <authorList>
            <person name="Campanaro S."/>
            <person name="Treu L."/>
            <person name="Rodriguez-R L.M."/>
            <person name="Kovalovszki A."/>
            <person name="Ziels R.M."/>
            <person name="Maus I."/>
            <person name="Zhu X."/>
            <person name="Kougias P.G."/>
            <person name="Basile A."/>
            <person name="Luo G."/>
            <person name="Schluter A."/>
            <person name="Konstantinidis K.T."/>
            <person name="Angelidaki I."/>
        </authorList>
    </citation>
    <scope>NUCLEOTIDE SEQUENCE [LARGE SCALE GENOMIC DNA]</scope>
    <source>
        <strain evidence="11">AS22ysBPME_46</strain>
    </source>
</reference>
<evidence type="ECO:0000256" key="2">
    <source>
        <dbReference type="ARBA" id="ARBA00004696"/>
    </source>
</evidence>
<evidence type="ECO:0000313" key="10">
    <source>
        <dbReference type="EMBL" id="AYK16027.1"/>
    </source>
</evidence>
<dbReference type="GO" id="GO:0004640">
    <property type="term" value="F:phosphoribosylanthranilate isomerase activity"/>
    <property type="evidence" value="ECO:0007669"/>
    <property type="project" value="TreeGrafter"/>
</dbReference>
<feature type="domain" description="Indole-3-glycerol phosphate synthase" evidence="9">
    <location>
        <begin position="19"/>
        <end position="259"/>
    </location>
</feature>
<dbReference type="EC" id="4.1.1.48" evidence="3"/>
<evidence type="ECO:0000256" key="7">
    <source>
        <dbReference type="ARBA" id="ARBA00023141"/>
    </source>
</evidence>
<dbReference type="PANTHER" id="PTHR22854">
    <property type="entry name" value="TRYPTOPHAN BIOSYNTHESIS PROTEIN"/>
    <property type="match status" value="1"/>
</dbReference>
<evidence type="ECO:0000256" key="5">
    <source>
        <dbReference type="ARBA" id="ARBA00022793"/>
    </source>
</evidence>
<dbReference type="GeneID" id="53689093"/>
<keyword evidence="7" id="KW-0057">Aromatic amino acid biosynthesis</keyword>
<evidence type="ECO:0000313" key="12">
    <source>
        <dbReference type="Proteomes" id="UP000053087"/>
    </source>
</evidence>
<keyword evidence="6" id="KW-0822">Tryptophan biosynthesis</keyword>
<dbReference type="GO" id="GO:0000162">
    <property type="term" value="P:L-tryptophan biosynthetic process"/>
    <property type="evidence" value="ECO:0007669"/>
    <property type="project" value="UniProtKB-UniPathway"/>
</dbReference>